<name>Q0F1L0_9PROT</name>
<reference evidence="1 2" key="1">
    <citation type="submission" date="2006-09" db="EMBL/GenBank/DDBJ databases">
        <authorList>
            <person name="Emerson D."/>
            <person name="Ferriera S."/>
            <person name="Johnson J."/>
            <person name="Kravitz S."/>
            <person name="Halpern A."/>
            <person name="Remington K."/>
            <person name="Beeson K."/>
            <person name="Tran B."/>
            <person name="Rogers Y.-H."/>
            <person name="Friedman R."/>
            <person name="Venter J.C."/>
        </authorList>
    </citation>
    <scope>NUCLEOTIDE SEQUENCE [LARGE SCALE GENOMIC DNA]</scope>
    <source>
        <strain evidence="1 2">PV-1</strain>
    </source>
</reference>
<dbReference type="Proteomes" id="UP000005297">
    <property type="component" value="Unassembled WGS sequence"/>
</dbReference>
<protein>
    <submittedName>
        <fullName evidence="1">Uncharacterized protein</fullName>
    </submittedName>
</protein>
<accession>Q0F1L0</accession>
<proteinExistence type="predicted"/>
<gene>
    <name evidence="1" type="ORF">SPV1_10631</name>
</gene>
<dbReference type="EMBL" id="AATS01000003">
    <property type="protein sequence ID" value="EAU55181.1"/>
    <property type="molecule type" value="Genomic_DNA"/>
</dbReference>
<comment type="caution">
    <text evidence="1">The sequence shown here is derived from an EMBL/GenBank/DDBJ whole genome shotgun (WGS) entry which is preliminary data.</text>
</comment>
<keyword evidence="2" id="KW-1185">Reference proteome</keyword>
<dbReference type="HOGENOM" id="CLU_3419020_0_0_0"/>
<dbReference type="InParanoid" id="Q0F1L0"/>
<sequence>MWMAWSPAHMNQALTRLIVIGLEDG</sequence>
<evidence type="ECO:0000313" key="2">
    <source>
        <dbReference type="Proteomes" id="UP000005297"/>
    </source>
</evidence>
<organism evidence="1 2">
    <name type="scientific">Mariprofundus ferrooxydans PV-1</name>
    <dbReference type="NCBI Taxonomy" id="314345"/>
    <lineage>
        <taxon>Bacteria</taxon>
        <taxon>Pseudomonadati</taxon>
        <taxon>Pseudomonadota</taxon>
        <taxon>Candidatius Mariprofundia</taxon>
        <taxon>Mariprofundales</taxon>
        <taxon>Mariprofundaceae</taxon>
        <taxon>Mariprofundus</taxon>
    </lineage>
</organism>
<evidence type="ECO:0000313" key="1">
    <source>
        <dbReference type="EMBL" id="EAU55181.1"/>
    </source>
</evidence>
<dbReference type="AlphaFoldDB" id="Q0F1L0"/>